<evidence type="ECO:0000256" key="1">
    <source>
        <dbReference type="ARBA" id="ARBA00004202"/>
    </source>
</evidence>
<dbReference type="EMBL" id="JAGGKG010000013">
    <property type="protein sequence ID" value="MBP1906226.1"/>
    <property type="molecule type" value="Genomic_DNA"/>
</dbReference>
<evidence type="ECO:0000256" key="7">
    <source>
        <dbReference type="ARBA" id="ARBA00022967"/>
    </source>
</evidence>
<keyword evidence="11" id="KW-1185">Reference proteome</keyword>
<evidence type="ECO:0000256" key="4">
    <source>
        <dbReference type="ARBA" id="ARBA00022475"/>
    </source>
</evidence>
<keyword evidence="7" id="KW-1278">Translocase</keyword>
<evidence type="ECO:0000313" key="10">
    <source>
        <dbReference type="EMBL" id="MBP1906226.1"/>
    </source>
</evidence>
<keyword evidence="10" id="KW-0378">Hydrolase</keyword>
<dbReference type="InterPro" id="IPR003593">
    <property type="entry name" value="AAA+_ATPase"/>
</dbReference>
<evidence type="ECO:0000313" key="11">
    <source>
        <dbReference type="Proteomes" id="UP001519272"/>
    </source>
</evidence>
<keyword evidence="4" id="KW-1003">Cell membrane</keyword>
<keyword evidence="6 10" id="KW-0067">ATP-binding</keyword>
<name>A0ABS4FUG9_9BACL</name>
<feature type="domain" description="ABC transporter" evidence="9">
    <location>
        <begin position="306"/>
        <end position="522"/>
    </location>
</feature>
<dbReference type="InterPro" id="IPR050095">
    <property type="entry name" value="ECF_ABC_transporter_ATP-bd"/>
</dbReference>
<dbReference type="PANTHER" id="PTHR43553">
    <property type="entry name" value="HEAVY METAL TRANSPORTER"/>
    <property type="match status" value="1"/>
</dbReference>
<sequence>MNDLMDLNSYSVVEVIDVSYRYTSDHADLIHNLNLCINEGEWVAIVGGSGSGKSTLAGLLTGYLPRVGGGVRHGSIKVHGHDPATAELKEISPVISVVVQDPYGGLVLGCVEEEVSFGPENLCYDVEQVREYTTKALEDTDLLALRQADVSLLSGGQRQRTLIASVLAMHTKVVVFDESSSHLDQASRTKLLQVLHQLVEQGHTIITLSGRMDEIASQASRLIVMEQGKIVMDGRTSMLLMEQRTKLTHLGLLLEQEGLKKLPSEHEHVSVPTLKLELVPEIVLEPQLVPESKHGLGPRINEPPLLELKDFSFQYNKRQPFIFKGVNVQLEQGQWVMLRGENGAGKTTLSKLLTGLLRAPKAQMFWQGKDMGKWNLYEFSQQIGYVFQQPEQQFVAHTLRDELLYSPRSLIGLSPRDETPDYLLQRLEEILTDIGLAEKQDISPFLLSGGEKRLLSVAGSMIVPRKLYILDEPTAGLDYIGVLRLIRLCRQAIATGAAIIMITHEPQLFSEEQLIEWRVADGKIS</sequence>
<evidence type="ECO:0000256" key="5">
    <source>
        <dbReference type="ARBA" id="ARBA00022741"/>
    </source>
</evidence>
<dbReference type="Proteomes" id="UP001519272">
    <property type="component" value="Unassembled WGS sequence"/>
</dbReference>
<dbReference type="GO" id="GO:0005524">
    <property type="term" value="F:ATP binding"/>
    <property type="evidence" value="ECO:0007669"/>
    <property type="project" value="UniProtKB-KW"/>
</dbReference>
<dbReference type="Gene3D" id="3.40.50.300">
    <property type="entry name" value="P-loop containing nucleotide triphosphate hydrolases"/>
    <property type="match status" value="2"/>
</dbReference>
<evidence type="ECO:0000256" key="6">
    <source>
        <dbReference type="ARBA" id="ARBA00022840"/>
    </source>
</evidence>
<dbReference type="PANTHER" id="PTHR43553:SF24">
    <property type="entry name" value="ENERGY-COUPLING FACTOR TRANSPORTER ATP-BINDING PROTEIN ECFA1"/>
    <property type="match status" value="1"/>
</dbReference>
<dbReference type="PROSITE" id="PS00211">
    <property type="entry name" value="ABC_TRANSPORTER_1"/>
    <property type="match status" value="1"/>
</dbReference>
<gene>
    <name evidence="10" type="ORF">J2Z32_002875</name>
</gene>
<accession>A0ABS4FUG9</accession>
<proteinExistence type="inferred from homology"/>
<evidence type="ECO:0000256" key="2">
    <source>
        <dbReference type="ARBA" id="ARBA00005417"/>
    </source>
</evidence>
<dbReference type="SUPFAM" id="SSF52540">
    <property type="entry name" value="P-loop containing nucleoside triphosphate hydrolases"/>
    <property type="match status" value="2"/>
</dbReference>
<dbReference type="Pfam" id="PF00005">
    <property type="entry name" value="ABC_tran"/>
    <property type="match status" value="2"/>
</dbReference>
<comment type="caution">
    <text evidence="10">The sequence shown here is derived from an EMBL/GenBank/DDBJ whole genome shotgun (WGS) entry which is preliminary data.</text>
</comment>
<dbReference type="GO" id="GO:0016787">
    <property type="term" value="F:hydrolase activity"/>
    <property type="evidence" value="ECO:0007669"/>
    <property type="project" value="UniProtKB-KW"/>
</dbReference>
<comment type="similarity">
    <text evidence="2">Belongs to the ABC transporter superfamily.</text>
</comment>
<dbReference type="InterPro" id="IPR003439">
    <property type="entry name" value="ABC_transporter-like_ATP-bd"/>
</dbReference>
<dbReference type="NCBIfam" id="NF010167">
    <property type="entry name" value="PRK13648.1"/>
    <property type="match status" value="2"/>
</dbReference>
<keyword evidence="8" id="KW-0472">Membrane</keyword>
<evidence type="ECO:0000259" key="9">
    <source>
        <dbReference type="PROSITE" id="PS50893"/>
    </source>
</evidence>
<reference evidence="10 11" key="1">
    <citation type="submission" date="2021-03" db="EMBL/GenBank/DDBJ databases">
        <title>Genomic Encyclopedia of Type Strains, Phase IV (KMG-IV): sequencing the most valuable type-strain genomes for metagenomic binning, comparative biology and taxonomic classification.</title>
        <authorList>
            <person name="Goeker M."/>
        </authorList>
    </citation>
    <scope>NUCLEOTIDE SEQUENCE [LARGE SCALE GENOMIC DNA]</scope>
    <source>
        <strain evidence="10 11">DSM 14349</strain>
    </source>
</reference>
<comment type="subcellular location">
    <subcellularLocation>
        <location evidence="1">Cell membrane</location>
        <topology evidence="1">Peripheral membrane protein</topology>
    </subcellularLocation>
</comment>
<dbReference type="InterPro" id="IPR017871">
    <property type="entry name" value="ABC_transporter-like_CS"/>
</dbReference>
<organism evidence="10 11">
    <name type="scientific">Paenibacillus turicensis</name>
    <dbReference type="NCBI Taxonomy" id="160487"/>
    <lineage>
        <taxon>Bacteria</taxon>
        <taxon>Bacillati</taxon>
        <taxon>Bacillota</taxon>
        <taxon>Bacilli</taxon>
        <taxon>Bacillales</taxon>
        <taxon>Paenibacillaceae</taxon>
        <taxon>Paenibacillus</taxon>
    </lineage>
</organism>
<evidence type="ECO:0000256" key="8">
    <source>
        <dbReference type="ARBA" id="ARBA00023136"/>
    </source>
</evidence>
<dbReference type="InterPro" id="IPR027417">
    <property type="entry name" value="P-loop_NTPase"/>
</dbReference>
<evidence type="ECO:0000256" key="3">
    <source>
        <dbReference type="ARBA" id="ARBA00022448"/>
    </source>
</evidence>
<dbReference type="PROSITE" id="PS50893">
    <property type="entry name" value="ABC_TRANSPORTER_2"/>
    <property type="match status" value="2"/>
</dbReference>
<dbReference type="SMART" id="SM00382">
    <property type="entry name" value="AAA"/>
    <property type="match status" value="2"/>
</dbReference>
<keyword evidence="5" id="KW-0547">Nucleotide-binding</keyword>
<dbReference type="EC" id="3.6.3.-" evidence="10"/>
<dbReference type="CDD" id="cd03225">
    <property type="entry name" value="ABC_cobalt_CbiO_domain1"/>
    <property type="match status" value="2"/>
</dbReference>
<feature type="domain" description="ABC transporter" evidence="9">
    <location>
        <begin position="13"/>
        <end position="252"/>
    </location>
</feature>
<protein>
    <submittedName>
        <fullName evidence="10">Energy-coupling factor transport system ATP-binding protein</fullName>
        <ecNumber evidence="10">3.6.3.-</ecNumber>
    </submittedName>
</protein>
<keyword evidence="3" id="KW-0813">Transport</keyword>
<dbReference type="InterPro" id="IPR015856">
    <property type="entry name" value="ABC_transpr_CbiO/EcfA_su"/>
</dbReference>